<dbReference type="SUPFAM" id="SSF81593">
    <property type="entry name" value="Nucleotidyltransferase substrate binding subunit/domain"/>
    <property type="match status" value="1"/>
</dbReference>
<accession>A0ABY6GUJ3</accession>
<organism evidence="1 2">
    <name type="scientific">Endozoicomonas euniceicola</name>
    <dbReference type="NCBI Taxonomy" id="1234143"/>
    <lineage>
        <taxon>Bacteria</taxon>
        <taxon>Pseudomonadati</taxon>
        <taxon>Pseudomonadota</taxon>
        <taxon>Gammaproteobacteria</taxon>
        <taxon>Oceanospirillales</taxon>
        <taxon>Endozoicomonadaceae</taxon>
        <taxon>Endozoicomonas</taxon>
    </lineage>
</organism>
<evidence type="ECO:0000313" key="1">
    <source>
        <dbReference type="EMBL" id="UYM16430.1"/>
    </source>
</evidence>
<keyword evidence="2" id="KW-1185">Reference proteome</keyword>
<reference evidence="1" key="1">
    <citation type="submission" date="2022-10" db="EMBL/GenBank/DDBJ databases">
        <title>Completed Genome Sequence of two octocoral isolated bacterium, Endozoicomonas euniceicola EF212T and Endozoicomonas gorgoniicola PS125T.</title>
        <authorList>
            <person name="Chiou Y.-J."/>
            <person name="Chen Y.-H."/>
        </authorList>
    </citation>
    <scope>NUCLEOTIDE SEQUENCE</scope>
    <source>
        <strain evidence="1">EF212</strain>
    </source>
</reference>
<dbReference type="Proteomes" id="UP001163255">
    <property type="component" value="Chromosome"/>
</dbReference>
<proteinExistence type="predicted"/>
<sequence>MSKVRADKMKDKFLLLQQQLQNMEKMEALPSRSLAQCQLIKLTDIAMESLETLDKFEALTARFVRFNDVLLQKVFRLIDEIDFDHSGTVRDRINRAEKKGLIDDAREFMEIRELRNSIANEYQPEALNTIFPQVVGYTPVLLQIAGNIRRYCKQYNQ</sequence>
<dbReference type="Gene3D" id="1.20.120.330">
    <property type="entry name" value="Nucleotidyltransferases domain 2"/>
    <property type="match status" value="1"/>
</dbReference>
<evidence type="ECO:0000313" key="2">
    <source>
        <dbReference type="Proteomes" id="UP001163255"/>
    </source>
</evidence>
<protein>
    <submittedName>
        <fullName evidence="1">Uncharacterized protein</fullName>
    </submittedName>
</protein>
<dbReference type="RefSeq" id="WP_262598724.1">
    <property type="nucleotide sequence ID" value="NZ_CP103300.1"/>
</dbReference>
<dbReference type="EMBL" id="CP103300">
    <property type="protein sequence ID" value="UYM16430.1"/>
    <property type="molecule type" value="Genomic_DNA"/>
</dbReference>
<gene>
    <name evidence="1" type="ORF">NX720_00405</name>
</gene>
<name>A0ABY6GUJ3_9GAMM</name>